<dbReference type="GO" id="GO:0005576">
    <property type="term" value="C:extracellular region"/>
    <property type="evidence" value="ECO:0007669"/>
    <property type="project" value="UniProtKB-SubCell"/>
</dbReference>
<evidence type="ECO:0000256" key="2">
    <source>
        <dbReference type="ARBA" id="ARBA00009564"/>
    </source>
</evidence>
<feature type="domain" description="Ig-like" evidence="9">
    <location>
        <begin position="24"/>
        <end position="113"/>
    </location>
</feature>
<keyword evidence="11" id="KW-1185">Reference proteome</keyword>
<dbReference type="InParanoid" id="A0A7N5J8A8"/>
<dbReference type="InterPro" id="IPR050160">
    <property type="entry name" value="MHC/Immunoglobulin"/>
</dbReference>
<dbReference type="SMART" id="SM00407">
    <property type="entry name" value="IGc1"/>
    <property type="match status" value="1"/>
</dbReference>
<dbReference type="Proteomes" id="UP000008912">
    <property type="component" value="Unassembled WGS sequence"/>
</dbReference>
<evidence type="ECO:0000256" key="6">
    <source>
        <dbReference type="ARBA" id="ARBA00022859"/>
    </source>
</evidence>
<dbReference type="InterPro" id="IPR013783">
    <property type="entry name" value="Ig-like_fold"/>
</dbReference>
<dbReference type="GO" id="GO:0002474">
    <property type="term" value="P:antigen processing and presentation of peptide antigen via MHC class I"/>
    <property type="evidence" value="ECO:0007669"/>
    <property type="project" value="UniProtKB-KW"/>
</dbReference>
<keyword evidence="6" id="KW-0391">Immunity</keyword>
<evidence type="ECO:0000256" key="1">
    <source>
        <dbReference type="ARBA" id="ARBA00004613"/>
    </source>
</evidence>
<proteinExistence type="inferred from homology"/>
<sequence length="118" mass="13565">MARVLPLAVVFLSLSVLCNGVLRPPTVNVYTTHPVEDGKNNTVICHVKGYHPPNIEVDLYWNGEKIDQVQAKDQTFSVDWNFEWMKFCEIIGDLKDAYSCRVKHGDADAKEYMWDPMF</sequence>
<comment type="subcellular location">
    <subcellularLocation>
        <location evidence="1">Secreted</location>
    </subcellularLocation>
</comment>
<dbReference type="GeneTree" id="ENSGT00940000165013"/>
<evidence type="ECO:0000313" key="10">
    <source>
        <dbReference type="Ensembl" id="ENSAMEP00000021490.1"/>
    </source>
</evidence>
<dbReference type="GO" id="GO:0042612">
    <property type="term" value="C:MHC class I protein complex"/>
    <property type="evidence" value="ECO:0007669"/>
    <property type="project" value="UniProtKB-KW"/>
</dbReference>
<dbReference type="Gene3D" id="2.60.40.10">
    <property type="entry name" value="Immunoglobulins"/>
    <property type="match status" value="1"/>
</dbReference>
<dbReference type="InterPro" id="IPR036179">
    <property type="entry name" value="Ig-like_dom_sf"/>
</dbReference>
<dbReference type="PANTHER" id="PTHR19944:SF62">
    <property type="entry name" value="BETA-2-MICROGLOBULIN"/>
    <property type="match status" value="1"/>
</dbReference>
<dbReference type="SUPFAM" id="SSF48726">
    <property type="entry name" value="Immunoglobulin"/>
    <property type="match status" value="1"/>
</dbReference>
<dbReference type="Ensembl" id="ENSAMET00000033196.1">
    <property type="protein sequence ID" value="ENSAMEP00000021490.1"/>
    <property type="gene ID" value="ENSAMEG00000026186.1"/>
</dbReference>
<dbReference type="PROSITE" id="PS50835">
    <property type="entry name" value="IG_LIKE"/>
    <property type="match status" value="1"/>
</dbReference>
<dbReference type="InterPro" id="IPR007110">
    <property type="entry name" value="Ig-like_dom"/>
</dbReference>
<keyword evidence="8" id="KW-0732">Signal</keyword>
<dbReference type="AlphaFoldDB" id="A0A7N5J8A8"/>
<feature type="chain" id="PRO_5030648395" description="Beta-2-microglobulin" evidence="8">
    <location>
        <begin position="21"/>
        <end position="118"/>
    </location>
</feature>
<reference evidence="10" key="3">
    <citation type="submission" date="2025-09" db="UniProtKB">
        <authorList>
            <consortium name="Ensembl"/>
        </authorList>
    </citation>
    <scope>IDENTIFICATION</scope>
</reference>
<evidence type="ECO:0000313" key="11">
    <source>
        <dbReference type="Proteomes" id="UP000008912"/>
    </source>
</evidence>
<accession>A0A7N5J8A8</accession>
<evidence type="ECO:0000256" key="8">
    <source>
        <dbReference type="SAM" id="SignalP"/>
    </source>
</evidence>
<reference evidence="10" key="2">
    <citation type="submission" date="2025-08" db="UniProtKB">
        <authorList>
            <consortium name="Ensembl"/>
        </authorList>
    </citation>
    <scope>IDENTIFICATION</scope>
</reference>
<organism evidence="10 11">
    <name type="scientific">Ailuropoda melanoleuca</name>
    <name type="common">Giant panda</name>
    <dbReference type="NCBI Taxonomy" id="9646"/>
    <lineage>
        <taxon>Eukaryota</taxon>
        <taxon>Metazoa</taxon>
        <taxon>Chordata</taxon>
        <taxon>Craniata</taxon>
        <taxon>Vertebrata</taxon>
        <taxon>Euteleostomi</taxon>
        <taxon>Mammalia</taxon>
        <taxon>Eutheria</taxon>
        <taxon>Laurasiatheria</taxon>
        <taxon>Carnivora</taxon>
        <taxon>Caniformia</taxon>
        <taxon>Ursidae</taxon>
        <taxon>Ailuropoda</taxon>
    </lineage>
</organism>
<evidence type="ECO:0000256" key="3">
    <source>
        <dbReference type="ARBA" id="ARBA00018767"/>
    </source>
</evidence>
<protein>
    <recommendedName>
        <fullName evidence="3">Beta-2-microglobulin</fullName>
    </recommendedName>
</protein>
<dbReference type="InterPro" id="IPR003597">
    <property type="entry name" value="Ig_C1-set"/>
</dbReference>
<evidence type="ECO:0000256" key="5">
    <source>
        <dbReference type="ARBA" id="ARBA00022525"/>
    </source>
</evidence>
<keyword evidence="4" id="KW-0490">MHC I</keyword>
<comment type="similarity">
    <text evidence="2">Belongs to the beta-2-microglobulin family.</text>
</comment>
<keyword evidence="5" id="KW-0964">Secreted</keyword>
<dbReference type="PANTHER" id="PTHR19944">
    <property type="entry name" value="MHC CLASS II-RELATED"/>
    <property type="match status" value="1"/>
</dbReference>
<keyword evidence="7" id="KW-0393">Immunoglobulin domain</keyword>
<name>A0A7N5J8A8_AILME</name>
<dbReference type="Pfam" id="PF07654">
    <property type="entry name" value="C1-set"/>
    <property type="match status" value="1"/>
</dbReference>
<evidence type="ECO:0000259" key="9">
    <source>
        <dbReference type="PROSITE" id="PS50835"/>
    </source>
</evidence>
<reference evidence="10 11" key="1">
    <citation type="journal article" date="2010" name="Nature">
        <title>The sequence and de novo assembly of the giant panda genome.</title>
        <authorList>
            <person name="Li R."/>
            <person name="Fan W."/>
            <person name="Tian G."/>
            <person name="Zhu H."/>
            <person name="He L."/>
            <person name="Cai J."/>
            <person name="Huang Q."/>
            <person name="Cai Q."/>
            <person name="Li B."/>
            <person name="Bai Y."/>
            <person name="Zhang Z."/>
            <person name="Zhang Y."/>
            <person name="Wang W."/>
            <person name="Li J."/>
            <person name="Wei F."/>
            <person name="Li H."/>
            <person name="Jian M."/>
            <person name="Li J."/>
            <person name="Zhang Z."/>
            <person name="Nielsen R."/>
            <person name="Li D."/>
            <person name="Gu W."/>
            <person name="Yang Z."/>
            <person name="Xuan Z."/>
            <person name="Ryder O.A."/>
            <person name="Leung F.C."/>
            <person name="Zhou Y."/>
            <person name="Cao J."/>
            <person name="Sun X."/>
            <person name="Fu Y."/>
            <person name="Fang X."/>
            <person name="Guo X."/>
            <person name="Wang B."/>
            <person name="Hou R."/>
            <person name="Shen F."/>
            <person name="Mu B."/>
            <person name="Ni P."/>
            <person name="Lin R."/>
            <person name="Qian W."/>
            <person name="Wang G."/>
            <person name="Yu C."/>
            <person name="Nie W."/>
            <person name="Wang J."/>
            <person name="Wu Z."/>
            <person name="Liang H."/>
            <person name="Min J."/>
            <person name="Wu Q."/>
            <person name="Cheng S."/>
            <person name="Ruan J."/>
            <person name="Wang M."/>
            <person name="Shi Z."/>
            <person name="Wen M."/>
            <person name="Liu B."/>
            <person name="Ren X."/>
            <person name="Zheng H."/>
            <person name="Dong D."/>
            <person name="Cook K."/>
            <person name="Shan G."/>
            <person name="Zhang H."/>
            <person name="Kosiol C."/>
            <person name="Xie X."/>
            <person name="Lu Z."/>
            <person name="Zheng H."/>
            <person name="Li Y."/>
            <person name="Steiner C.C."/>
            <person name="Lam T.T."/>
            <person name="Lin S."/>
            <person name="Zhang Q."/>
            <person name="Li G."/>
            <person name="Tian J."/>
            <person name="Gong T."/>
            <person name="Liu H."/>
            <person name="Zhang D."/>
            <person name="Fang L."/>
            <person name="Ye C."/>
            <person name="Zhang J."/>
            <person name="Hu W."/>
            <person name="Xu A."/>
            <person name="Ren Y."/>
            <person name="Zhang G."/>
            <person name="Bruford M.W."/>
            <person name="Li Q."/>
            <person name="Ma L."/>
            <person name="Guo Y."/>
            <person name="An N."/>
            <person name="Hu Y."/>
            <person name="Zheng Y."/>
            <person name="Shi Y."/>
            <person name="Li Z."/>
            <person name="Liu Q."/>
            <person name="Chen Y."/>
            <person name="Zhao J."/>
            <person name="Qu N."/>
            <person name="Zhao S."/>
            <person name="Tian F."/>
            <person name="Wang X."/>
            <person name="Wang H."/>
            <person name="Xu L."/>
            <person name="Liu X."/>
            <person name="Vinar T."/>
            <person name="Wang Y."/>
            <person name="Lam T.W."/>
            <person name="Yiu S.M."/>
            <person name="Liu S."/>
            <person name="Zhang H."/>
            <person name="Li D."/>
            <person name="Huang Y."/>
            <person name="Wang X."/>
            <person name="Yang G."/>
            <person name="Jiang Z."/>
            <person name="Wang J."/>
            <person name="Qin N."/>
            <person name="Li L."/>
            <person name="Li J."/>
            <person name="Bolund L."/>
            <person name="Kristiansen K."/>
            <person name="Wong G.K."/>
            <person name="Olson M."/>
            <person name="Zhang X."/>
            <person name="Li S."/>
            <person name="Yang H."/>
            <person name="Wang J."/>
            <person name="Wang J."/>
        </authorList>
    </citation>
    <scope>NUCLEOTIDE SEQUENCE [LARGE SCALE GENOMIC DNA]</scope>
</reference>
<evidence type="ECO:0000256" key="7">
    <source>
        <dbReference type="ARBA" id="ARBA00023319"/>
    </source>
</evidence>
<feature type="signal peptide" evidence="8">
    <location>
        <begin position="1"/>
        <end position="20"/>
    </location>
</feature>
<evidence type="ECO:0000256" key="4">
    <source>
        <dbReference type="ARBA" id="ARBA00022451"/>
    </source>
</evidence>